<dbReference type="Proteomes" id="UP000242188">
    <property type="component" value="Unassembled WGS sequence"/>
</dbReference>
<keyword evidence="3" id="KW-1185">Reference proteome</keyword>
<evidence type="ECO:0000256" key="1">
    <source>
        <dbReference type="SAM" id="MobiDB-lite"/>
    </source>
</evidence>
<accession>A0A210QBD7</accession>
<feature type="region of interest" description="Disordered" evidence="1">
    <location>
        <begin position="1"/>
        <end position="33"/>
    </location>
</feature>
<proteinExistence type="predicted"/>
<name>A0A210QBD7_MIZYE</name>
<organism evidence="2 3">
    <name type="scientific">Mizuhopecten yessoensis</name>
    <name type="common">Japanese scallop</name>
    <name type="synonym">Patinopecten yessoensis</name>
    <dbReference type="NCBI Taxonomy" id="6573"/>
    <lineage>
        <taxon>Eukaryota</taxon>
        <taxon>Metazoa</taxon>
        <taxon>Spiralia</taxon>
        <taxon>Lophotrochozoa</taxon>
        <taxon>Mollusca</taxon>
        <taxon>Bivalvia</taxon>
        <taxon>Autobranchia</taxon>
        <taxon>Pteriomorphia</taxon>
        <taxon>Pectinida</taxon>
        <taxon>Pectinoidea</taxon>
        <taxon>Pectinidae</taxon>
        <taxon>Mizuhopecten</taxon>
    </lineage>
</organism>
<comment type="caution">
    <text evidence="2">The sequence shown here is derived from an EMBL/GenBank/DDBJ whole genome shotgun (WGS) entry which is preliminary data.</text>
</comment>
<dbReference type="EMBL" id="NEDP02004288">
    <property type="protein sequence ID" value="OWF46048.1"/>
    <property type="molecule type" value="Genomic_DNA"/>
</dbReference>
<feature type="region of interest" description="Disordered" evidence="1">
    <location>
        <begin position="63"/>
        <end position="103"/>
    </location>
</feature>
<dbReference type="OrthoDB" id="10457273at2759"/>
<gene>
    <name evidence="2" type="ORF">KP79_PYT03778</name>
</gene>
<evidence type="ECO:0000313" key="3">
    <source>
        <dbReference type="Proteomes" id="UP000242188"/>
    </source>
</evidence>
<evidence type="ECO:0000313" key="2">
    <source>
        <dbReference type="EMBL" id="OWF46048.1"/>
    </source>
</evidence>
<dbReference type="AlphaFoldDB" id="A0A210QBD7"/>
<sequence length="224" mass="26052">MGITHTGDDFVDNNYPVKVKSHQPAHRPSSNFPVDTFDLRVHALIGYMEKAVRRPIINHVLYDETDESDDDDIESDTSSGEETSEYEEETDDDKEETETNSMYTKNKDLASFFTEKDGSQEPYDVYVRFAYSSLPDDNDERISQATQTENDPAEPANPLLELFSKKENESESVKKSKFACFNCFRVTHNDDDEDVKETTKSVKRESSFRKVFGWFQRFQRWINF</sequence>
<feature type="compositionally biased region" description="Acidic residues" evidence="1">
    <location>
        <begin position="63"/>
        <end position="75"/>
    </location>
</feature>
<reference evidence="2 3" key="1">
    <citation type="journal article" date="2017" name="Nat. Ecol. Evol.">
        <title>Scallop genome provides insights into evolution of bilaterian karyotype and development.</title>
        <authorList>
            <person name="Wang S."/>
            <person name="Zhang J."/>
            <person name="Jiao W."/>
            <person name="Li J."/>
            <person name="Xun X."/>
            <person name="Sun Y."/>
            <person name="Guo X."/>
            <person name="Huan P."/>
            <person name="Dong B."/>
            <person name="Zhang L."/>
            <person name="Hu X."/>
            <person name="Sun X."/>
            <person name="Wang J."/>
            <person name="Zhao C."/>
            <person name="Wang Y."/>
            <person name="Wang D."/>
            <person name="Huang X."/>
            <person name="Wang R."/>
            <person name="Lv J."/>
            <person name="Li Y."/>
            <person name="Zhang Z."/>
            <person name="Liu B."/>
            <person name="Lu W."/>
            <person name="Hui Y."/>
            <person name="Liang J."/>
            <person name="Zhou Z."/>
            <person name="Hou R."/>
            <person name="Li X."/>
            <person name="Liu Y."/>
            <person name="Li H."/>
            <person name="Ning X."/>
            <person name="Lin Y."/>
            <person name="Zhao L."/>
            <person name="Xing Q."/>
            <person name="Dou J."/>
            <person name="Li Y."/>
            <person name="Mao J."/>
            <person name="Guo H."/>
            <person name="Dou H."/>
            <person name="Li T."/>
            <person name="Mu C."/>
            <person name="Jiang W."/>
            <person name="Fu Q."/>
            <person name="Fu X."/>
            <person name="Miao Y."/>
            <person name="Liu J."/>
            <person name="Yu Q."/>
            <person name="Li R."/>
            <person name="Liao H."/>
            <person name="Li X."/>
            <person name="Kong Y."/>
            <person name="Jiang Z."/>
            <person name="Chourrout D."/>
            <person name="Li R."/>
            <person name="Bao Z."/>
        </authorList>
    </citation>
    <scope>NUCLEOTIDE SEQUENCE [LARGE SCALE GENOMIC DNA]</scope>
    <source>
        <strain evidence="2 3">PY_sf001</strain>
    </source>
</reference>
<feature type="compositionally biased region" description="Acidic residues" evidence="1">
    <location>
        <begin position="82"/>
        <end position="98"/>
    </location>
</feature>
<protein>
    <submittedName>
        <fullName evidence="2">Uncharacterized protein</fullName>
    </submittedName>
</protein>